<dbReference type="Pfam" id="PF13416">
    <property type="entry name" value="SBP_bac_8"/>
    <property type="match status" value="1"/>
</dbReference>
<dbReference type="AlphaFoldDB" id="A0AAD0UA09"/>
<protein>
    <submittedName>
        <fullName evidence="6">ABC transporter substrate-binding protein</fullName>
    </submittedName>
</protein>
<keyword evidence="4 5" id="KW-0732">Signal</keyword>
<proteinExistence type="inferred from homology"/>
<evidence type="ECO:0000256" key="4">
    <source>
        <dbReference type="ARBA" id="ARBA00022729"/>
    </source>
</evidence>
<evidence type="ECO:0000256" key="5">
    <source>
        <dbReference type="SAM" id="SignalP"/>
    </source>
</evidence>
<dbReference type="PROSITE" id="PS51318">
    <property type="entry name" value="TAT"/>
    <property type="match status" value="1"/>
</dbReference>
<keyword evidence="3" id="KW-0813">Transport</keyword>
<dbReference type="EMBL" id="CP024996">
    <property type="protein sequence ID" value="AYR25548.1"/>
    <property type="molecule type" value="Genomic_DNA"/>
</dbReference>
<feature type="chain" id="PRO_5042046835" evidence="5">
    <location>
        <begin position="29"/>
        <end position="443"/>
    </location>
</feature>
<evidence type="ECO:0000256" key="3">
    <source>
        <dbReference type="ARBA" id="ARBA00022448"/>
    </source>
</evidence>
<evidence type="ECO:0000313" key="6">
    <source>
        <dbReference type="EMBL" id="AYR25548.1"/>
    </source>
</evidence>
<dbReference type="GO" id="GO:0042597">
    <property type="term" value="C:periplasmic space"/>
    <property type="evidence" value="ECO:0007669"/>
    <property type="project" value="UniProtKB-SubCell"/>
</dbReference>
<accession>A0AAD0UA09</accession>
<sequence>MSKLTRREFLVTSAAAAAASSLGANAFAAGPGVAGADSIKYPIEAGATLRVLRWKRFVQGDEDLWNANVKKFTELTGIPVRTDSEGWEDVRPKSAVAANVGSGPDIVLGWFDDPQQYPTKLIDMTDLADSLGKRYGGWYDVCRKYGTKDGKWIALPLGVIGNALVYRESQIKAAGFDAIPKDTAGFLKLCQALKAKDTPVGFALGKAVGDANNWAHWLLWSHGGKLVNKQGQVAINSPETRAALEYAKQLYATFVPGTLSWQDPSNNKAYLDGQISLTANGISVYYAAKNSQDPKLQEIGRDTQHAHFPIGPVGKPSELMQITQMMVFKHTKYPNAAKAFVQFMFEPDQYNPWMKASIGYVSQSLKAYEKNPVWTDDPKATVYRDSASLMLDHGHEGPLGQASAACMADYVVVDMVAEAASGAKTVQQAIDRAAERAKRYYKA</sequence>
<name>A0AAD0UA09_9BURK</name>
<dbReference type="PANTHER" id="PTHR43649">
    <property type="entry name" value="ARABINOSE-BINDING PROTEIN-RELATED"/>
    <property type="match status" value="1"/>
</dbReference>
<evidence type="ECO:0000256" key="1">
    <source>
        <dbReference type="ARBA" id="ARBA00004418"/>
    </source>
</evidence>
<dbReference type="Gene3D" id="3.40.190.10">
    <property type="entry name" value="Periplasmic binding protein-like II"/>
    <property type="match status" value="1"/>
</dbReference>
<feature type="signal peptide" evidence="5">
    <location>
        <begin position="1"/>
        <end position="28"/>
    </location>
</feature>
<comment type="subcellular location">
    <subcellularLocation>
        <location evidence="1">Periplasm</location>
    </subcellularLocation>
</comment>
<dbReference type="InterPro" id="IPR006059">
    <property type="entry name" value="SBP"/>
</dbReference>
<dbReference type="SUPFAM" id="SSF53850">
    <property type="entry name" value="Periplasmic binding protein-like II"/>
    <property type="match status" value="1"/>
</dbReference>
<comment type="similarity">
    <text evidence="2">Belongs to the bacterial solute-binding protein 1 family.</text>
</comment>
<dbReference type="InterPro" id="IPR006311">
    <property type="entry name" value="TAT_signal"/>
</dbReference>
<dbReference type="InterPro" id="IPR050490">
    <property type="entry name" value="Bact_solute-bd_prot1"/>
</dbReference>
<dbReference type="Proteomes" id="UP000269199">
    <property type="component" value="Chromosome"/>
</dbReference>
<organism evidence="6 7">
    <name type="scientific">Herbaspirillum rubrisubalbicans</name>
    <dbReference type="NCBI Taxonomy" id="80842"/>
    <lineage>
        <taxon>Bacteria</taxon>
        <taxon>Pseudomonadati</taxon>
        <taxon>Pseudomonadota</taxon>
        <taxon>Betaproteobacteria</taxon>
        <taxon>Burkholderiales</taxon>
        <taxon>Oxalobacteraceae</taxon>
        <taxon>Herbaspirillum</taxon>
    </lineage>
</organism>
<gene>
    <name evidence="6" type="ORF">RC54_17750</name>
</gene>
<dbReference type="PANTHER" id="PTHR43649:SF34">
    <property type="entry name" value="ABC TRANSPORTER PERIPLASMIC-BINDING PROTEIN YCJN-RELATED"/>
    <property type="match status" value="1"/>
</dbReference>
<evidence type="ECO:0000256" key="2">
    <source>
        <dbReference type="ARBA" id="ARBA00008520"/>
    </source>
</evidence>
<evidence type="ECO:0000313" key="7">
    <source>
        <dbReference type="Proteomes" id="UP000269199"/>
    </source>
</evidence>
<reference evidence="6 7" key="1">
    <citation type="submission" date="2017-11" db="EMBL/GenBank/DDBJ databases">
        <title>Complete genome sequence of Herbaspirillum rubrisubalbicans DSM 11543.</title>
        <authorList>
            <person name="Chen M."/>
            <person name="An Q."/>
        </authorList>
    </citation>
    <scope>NUCLEOTIDE SEQUENCE [LARGE SCALE GENOMIC DNA]</scope>
    <source>
        <strain evidence="6 7">DSM 11543</strain>
    </source>
</reference>
<dbReference type="RefSeq" id="WP_058896319.1">
    <property type="nucleotide sequence ID" value="NZ_CP024996.1"/>
</dbReference>